<comment type="caution">
    <text evidence="2">The sequence shown here is derived from an EMBL/GenBank/DDBJ whole genome shotgun (WGS) entry which is preliminary data.</text>
</comment>
<protein>
    <submittedName>
        <fullName evidence="2">Uncharacterized protein</fullName>
    </submittedName>
</protein>
<accession>A0AA40LS38</accession>
<sequence length="186" mass="19302">MPKSLQGQYYFKGEAKVDRHTRYWTYLKPWQSSVVVAKAWTGSLGPAAQRSLSPAEVSSVQRAGPRGGGKVGLRLRKITPQGPPTPAAKAGRRNAAPAPGTKGKAQATLHSGALAQAVVHLVLLSVCTCGAGCPPPPPAVGPLLCGLSCALLTVTIALKGERSTGGIWFEALGSTLYATDPVIHTE</sequence>
<evidence type="ECO:0000256" key="1">
    <source>
        <dbReference type="SAM" id="MobiDB-lite"/>
    </source>
</evidence>
<dbReference type="Proteomes" id="UP001177744">
    <property type="component" value="Unassembled WGS sequence"/>
</dbReference>
<organism evidence="2 3">
    <name type="scientific">Cnephaeus nilssonii</name>
    <name type="common">Northern bat</name>
    <name type="synonym">Eptesicus nilssonii</name>
    <dbReference type="NCBI Taxonomy" id="3371016"/>
    <lineage>
        <taxon>Eukaryota</taxon>
        <taxon>Metazoa</taxon>
        <taxon>Chordata</taxon>
        <taxon>Craniata</taxon>
        <taxon>Vertebrata</taxon>
        <taxon>Euteleostomi</taxon>
        <taxon>Mammalia</taxon>
        <taxon>Eutheria</taxon>
        <taxon>Laurasiatheria</taxon>
        <taxon>Chiroptera</taxon>
        <taxon>Yangochiroptera</taxon>
        <taxon>Vespertilionidae</taxon>
        <taxon>Cnephaeus</taxon>
    </lineage>
</organism>
<keyword evidence="3" id="KW-1185">Reference proteome</keyword>
<feature type="compositionally biased region" description="Polar residues" evidence="1">
    <location>
        <begin position="50"/>
        <end position="61"/>
    </location>
</feature>
<dbReference type="AlphaFoldDB" id="A0AA40LS38"/>
<proteinExistence type="predicted"/>
<reference evidence="2" key="1">
    <citation type="submission" date="2023-06" db="EMBL/GenBank/DDBJ databases">
        <title>Reference genome for the Northern bat (Eptesicus nilssonii), a most northern bat species.</title>
        <authorList>
            <person name="Laine V.N."/>
            <person name="Pulliainen A.T."/>
            <person name="Lilley T.M."/>
        </authorList>
    </citation>
    <scope>NUCLEOTIDE SEQUENCE</scope>
    <source>
        <strain evidence="2">BLF_Eptnil</strain>
        <tissue evidence="2">Kidney</tissue>
    </source>
</reference>
<feature type="compositionally biased region" description="Low complexity" evidence="1">
    <location>
        <begin position="87"/>
        <end position="100"/>
    </location>
</feature>
<feature type="region of interest" description="Disordered" evidence="1">
    <location>
        <begin position="46"/>
        <end position="104"/>
    </location>
</feature>
<evidence type="ECO:0000313" key="2">
    <source>
        <dbReference type="EMBL" id="KAK1341624.1"/>
    </source>
</evidence>
<dbReference type="EMBL" id="JAULJE010000007">
    <property type="protein sequence ID" value="KAK1341624.1"/>
    <property type="molecule type" value="Genomic_DNA"/>
</dbReference>
<gene>
    <name evidence="2" type="ORF">QTO34_018039</name>
</gene>
<evidence type="ECO:0000313" key="3">
    <source>
        <dbReference type="Proteomes" id="UP001177744"/>
    </source>
</evidence>
<name>A0AA40LS38_CNENI</name>